<dbReference type="SUPFAM" id="SSF51197">
    <property type="entry name" value="Clavaminate synthase-like"/>
    <property type="match status" value="1"/>
</dbReference>
<dbReference type="Proteomes" id="UP001153069">
    <property type="component" value="Unassembled WGS sequence"/>
</dbReference>
<protein>
    <submittedName>
        <fullName evidence="2">Uncharacterized protein</fullName>
    </submittedName>
</protein>
<feature type="compositionally biased region" description="Low complexity" evidence="1">
    <location>
        <begin position="12"/>
        <end position="30"/>
    </location>
</feature>
<feature type="region of interest" description="Disordered" evidence="1">
    <location>
        <begin position="471"/>
        <end position="519"/>
    </location>
</feature>
<reference evidence="2" key="1">
    <citation type="submission" date="2020-06" db="EMBL/GenBank/DDBJ databases">
        <authorList>
            <consortium name="Plant Systems Biology data submission"/>
        </authorList>
    </citation>
    <scope>NUCLEOTIDE SEQUENCE</scope>
    <source>
        <strain evidence="2">D6</strain>
    </source>
</reference>
<name>A0A9N8H2S3_9STRA</name>
<dbReference type="SUPFAM" id="SSF101898">
    <property type="entry name" value="NHL repeat"/>
    <property type="match status" value="2"/>
</dbReference>
<comment type="caution">
    <text evidence="2">The sequence shown here is derived from an EMBL/GenBank/DDBJ whole genome shotgun (WGS) entry which is preliminary data.</text>
</comment>
<dbReference type="AlphaFoldDB" id="A0A9N8H2S3"/>
<feature type="compositionally biased region" description="Basic and acidic residues" evidence="1">
    <location>
        <begin position="1"/>
        <end position="11"/>
    </location>
</feature>
<evidence type="ECO:0000256" key="1">
    <source>
        <dbReference type="SAM" id="MobiDB-lite"/>
    </source>
</evidence>
<gene>
    <name evidence="2" type="ORF">SEMRO_72_G039710.1</name>
</gene>
<feature type="region of interest" description="Disordered" evidence="1">
    <location>
        <begin position="552"/>
        <end position="583"/>
    </location>
</feature>
<evidence type="ECO:0000313" key="2">
    <source>
        <dbReference type="EMBL" id="CAB9499928.1"/>
    </source>
</evidence>
<dbReference type="EMBL" id="CAICTM010000071">
    <property type="protein sequence ID" value="CAB9499928.1"/>
    <property type="molecule type" value="Genomic_DNA"/>
</dbReference>
<keyword evidence="3" id="KW-1185">Reference proteome</keyword>
<organism evidence="2 3">
    <name type="scientific">Seminavis robusta</name>
    <dbReference type="NCBI Taxonomy" id="568900"/>
    <lineage>
        <taxon>Eukaryota</taxon>
        <taxon>Sar</taxon>
        <taxon>Stramenopiles</taxon>
        <taxon>Ochrophyta</taxon>
        <taxon>Bacillariophyta</taxon>
        <taxon>Bacillariophyceae</taxon>
        <taxon>Bacillariophycidae</taxon>
        <taxon>Naviculales</taxon>
        <taxon>Naviculaceae</taxon>
        <taxon>Seminavis</taxon>
    </lineage>
</organism>
<sequence>MARSTNDHNDHNNPTNTASITTSTGTSTPPTEYPSNKAQIYSVQNDKDDYYNEKDHPVDDVDYRSQGGPRLTYLYSSHPLTGQSLYLGAEFGSDGRIYCIPGHAHRVLVIDPTNDQDKVFPMGPSFPGKYKWLRGIVVGDVIYGLPCNRGTVLRIHVPTQQVTELPLPYDTFYSSQNGYAAKTAHEQRHMLWKYHGGAVSPHDGCIYVIPQSAWHVLRIDPTTDECQFVGPTLEGKYKFYGGIVGKTDGAIYGIPHNAAHVLRILNADHITTHGDLGTQGHKWHGAAAAANGIIVSVPANADTVLCIQPGDTPTLFQLGSSDVLQTGRHRTDHKYKYLGALAGPDGHVYCFPSGSEHVLQINTQTQTVQTVGPNLYDTHMERICQNKWQNGVMCHPDQSVYGIPLSGESVLRIDCSSHDACNNRVTTWKLPRPFRLMSKYEGGVVDPKTGIMYTVPNNHKAVLRIIPPLTNNNNSAMDGSTTAPSSGADTLGNNPSKDTTATHAGDSSTNNNNNDKPRTCTSVEQVKALTQITDGDNEDLSDVKYRSGIATLRSSAHRVKANPKHRKQNPNPKDKKGQNTNTTFLPDSMCQEVVFRYNEQTYNLRQAFTELLKRLDPDMVGSFRNDNDNNSLEDFVLPPNTLHRKVNGGCCESAQAYMSDAVAADANFLEIFDRLVEEVVLPHVKQRLVAAGAAKQDTPLSFYIQRPPTLRIQPGPGRAGVKPHHDGEYGHQNGELNFWLPLTDRNLNQVDLFCESKFQKGDFRAILCHRGEIISFHGSSCRHFVNRNDSDKTRVSMDFRIGVEGFFDPYWQMSGTTDDHGRREVRI</sequence>
<proteinExistence type="predicted"/>
<evidence type="ECO:0000313" key="3">
    <source>
        <dbReference type="Proteomes" id="UP001153069"/>
    </source>
</evidence>
<feature type="region of interest" description="Disordered" evidence="1">
    <location>
        <begin position="1"/>
        <end position="38"/>
    </location>
</feature>
<dbReference type="OrthoDB" id="10260017at2759"/>
<accession>A0A9N8H2S3</accession>
<feature type="compositionally biased region" description="Basic residues" evidence="1">
    <location>
        <begin position="555"/>
        <end position="568"/>
    </location>
</feature>